<dbReference type="EMBL" id="CAADFL010000060">
    <property type="protein sequence ID" value="VFK08151.1"/>
    <property type="molecule type" value="Genomic_DNA"/>
</dbReference>
<evidence type="ECO:0000259" key="5">
    <source>
        <dbReference type="Pfam" id="PF12770"/>
    </source>
</evidence>
<dbReference type="InterPro" id="IPR019734">
    <property type="entry name" value="TPR_rpt"/>
</dbReference>
<evidence type="ECO:0000256" key="4">
    <source>
        <dbReference type="SAM" id="Phobius"/>
    </source>
</evidence>
<keyword evidence="1" id="KW-0677">Repeat</keyword>
<evidence type="ECO:0000256" key="1">
    <source>
        <dbReference type="ARBA" id="ARBA00022737"/>
    </source>
</evidence>
<feature type="region of interest" description="Disordered" evidence="3">
    <location>
        <begin position="92"/>
        <end position="126"/>
    </location>
</feature>
<dbReference type="InterPro" id="IPR027417">
    <property type="entry name" value="P-loop_NTPase"/>
</dbReference>
<feature type="transmembrane region" description="Helical" evidence="4">
    <location>
        <begin position="52"/>
        <end position="75"/>
    </location>
</feature>
<dbReference type="InterPro" id="IPR011990">
    <property type="entry name" value="TPR-like_helical_dom_sf"/>
</dbReference>
<keyword evidence="4" id="KW-0812">Transmembrane</keyword>
<dbReference type="Gene3D" id="1.25.40.10">
    <property type="entry name" value="Tetratricopeptide repeat domain"/>
    <property type="match status" value="2"/>
</dbReference>
<evidence type="ECO:0000256" key="2">
    <source>
        <dbReference type="ARBA" id="ARBA00022803"/>
    </source>
</evidence>
<name>A0A450VTK2_9GAMM</name>
<evidence type="ECO:0000313" key="6">
    <source>
        <dbReference type="EMBL" id="VFJ49710.1"/>
    </source>
</evidence>
<dbReference type="Gene3D" id="3.40.50.300">
    <property type="entry name" value="P-loop containing nucleotide triphosphate hydrolases"/>
    <property type="match status" value="1"/>
</dbReference>
<keyword evidence="4" id="KW-1133">Transmembrane helix</keyword>
<protein>
    <submittedName>
        <fullName evidence="7">Tetratricopeptide repeat-containing protein</fullName>
    </submittedName>
</protein>
<proteinExistence type="predicted"/>
<dbReference type="PANTHER" id="PTHR45641">
    <property type="entry name" value="TETRATRICOPEPTIDE REPEAT PROTEIN (AFU_ORTHOLOGUE AFUA_6G03870)"/>
    <property type="match status" value="1"/>
</dbReference>
<sequence>MHHPIPSKTDNIPARVPALTPAPIPTYRNDKDPARTIAGIKIRPRSALAPRANLLATFLVVILGLGLQVTATAAATPAATPLELRLTFRAGANTGNTDTGDANTDNDRTTVTVRSPDLDIDVPPRPFTDPLASDASALADLRWYLEDYSSWPVGPYVERARRVERGLTDIGRRLFQAVFRDPKARAIWQQFRSARGAPKLLTIDARDPEILGLPWELLAHERSHLFALDISIRRRVHETGQALTGPAFDLPLRILMVTARPDDLGFIDPRLSPRALLDAVAVLGEEAVAVEFLPTPTFAALSRRLRDARLPPVHVIHFDGHGQYDASRDMGQNMGYLAFEDQRGHTDPVDADKLGQLMANARTPLLLLDACQSASVEGPAFSSVAPRLVEAGVGAVVAMPYSVYPKTSERFFRGFYRGLVAGETIGRAVDQGRWDLFDNPKRDEIYYPPEKDMVALELRDWFLPVLYQRARDLAPWGHLPARHLPGPMDSSITDCHYLEPRFSANLLGGFPEPKYCFVGRARELWQLQRQLTGAQVGRLAPRRVVVVQGLAGQGKTALASEAARWLLRTGHFKKAVFVSFQGGGDRDRALGQLGDALMGDGFAKLGRDERLPALLAELAKEPVLIVWDNFESVLPGWEAALPADELAALLETGLALVGENAGSAALQGGINNQGANRNIPRSQARLLITTRDAGLAQHHTGFAPSPWVAELPLKGMATYEALELAGAVLDARSLPRPPREGLEELLGYLGGHPLSVLLVTPHLADYQNDVKEVIRRFEAIYPGFTQGRARERNESLEVSLGFSLDRVSPTARDRMPVLGAFAQGALDLALSKVSDPETWARDGQGLLAELEQAGLVTAESLPVSRGALRFLAGDNEPPREAFAQKAGVTFYRFHPTLAPYLRGRWGDEQRRTYQERHRRFYYALANNLYLLDSRDPHSARALARRALPNLRRALDGMLASADPNAIDFADSVERFLNIFGRWRERDALLAAVRERFQGLPDISEGPLTKTAYLAISGRGQQLLDQGRPHQAGPLFLGLLARMEGAGYDTGFDRTVVLVDLGRSLRDQGRAEAAAEVYREALAALGGLDQTDRAVRRQTGATHTDLADVLTDVGQYDGARVEYERGLAIKEELGDSREVAVSNGQLGTLALRQGDYGEARRRYRTALEEFQRMGEQQSVAGSYHQLAMVAEKESKGASGADKQKRLQEAEENYRQALRGFESFGDHTNAAQSANQLAIVAQYGGRMGDAERWVLRAIELDSRSGNRKQLAGYYNNLADLLENVHRLDAEGASPGQRPAQFAGRDLLTEAEQWAHKAVEIYEDIGDPSLPIWSTYTVLANIADARARESEAAGDADGAARHRQAARQWRTKAQAAFERFGR</sequence>
<dbReference type="Pfam" id="PF13424">
    <property type="entry name" value="TPR_12"/>
    <property type="match status" value="2"/>
</dbReference>
<gene>
    <name evidence="7" type="ORF">BECKFM1743B_GA0114221_100608</name>
    <name evidence="6" type="ORF">BECKFM1743C_GA0114222_100749</name>
</gene>
<evidence type="ECO:0000313" key="7">
    <source>
        <dbReference type="EMBL" id="VFK08151.1"/>
    </source>
</evidence>
<feature type="domain" description="CHAT" evidence="5">
    <location>
        <begin position="170"/>
        <end position="446"/>
    </location>
</feature>
<evidence type="ECO:0000256" key="3">
    <source>
        <dbReference type="SAM" id="MobiDB-lite"/>
    </source>
</evidence>
<feature type="region of interest" description="Disordered" evidence="3">
    <location>
        <begin position="1"/>
        <end position="30"/>
    </location>
</feature>
<organism evidence="7">
    <name type="scientific">Candidatus Kentrum sp. FM</name>
    <dbReference type="NCBI Taxonomy" id="2126340"/>
    <lineage>
        <taxon>Bacteria</taxon>
        <taxon>Pseudomonadati</taxon>
        <taxon>Pseudomonadota</taxon>
        <taxon>Gammaproteobacteria</taxon>
        <taxon>Candidatus Kentrum</taxon>
    </lineage>
</organism>
<dbReference type="SUPFAM" id="SSF48452">
    <property type="entry name" value="TPR-like"/>
    <property type="match status" value="2"/>
</dbReference>
<dbReference type="PANTHER" id="PTHR45641:SF19">
    <property type="entry name" value="NEPHROCYSTIN-3"/>
    <property type="match status" value="1"/>
</dbReference>
<dbReference type="SMART" id="SM00028">
    <property type="entry name" value="TPR"/>
    <property type="match status" value="4"/>
</dbReference>
<dbReference type="EMBL" id="CAADFA010000074">
    <property type="protein sequence ID" value="VFJ49710.1"/>
    <property type="molecule type" value="Genomic_DNA"/>
</dbReference>
<dbReference type="SUPFAM" id="SSF52540">
    <property type="entry name" value="P-loop containing nucleoside triphosphate hydrolases"/>
    <property type="match status" value="1"/>
</dbReference>
<keyword evidence="2" id="KW-0802">TPR repeat</keyword>
<feature type="compositionally biased region" description="Low complexity" evidence="3">
    <location>
        <begin position="92"/>
        <end position="103"/>
    </location>
</feature>
<keyword evidence="4" id="KW-0472">Membrane</keyword>
<reference evidence="7" key="1">
    <citation type="submission" date="2019-02" db="EMBL/GenBank/DDBJ databases">
        <authorList>
            <person name="Gruber-Vodicka R. H."/>
            <person name="Seah K. B. B."/>
        </authorList>
    </citation>
    <scope>NUCLEOTIDE SEQUENCE</scope>
    <source>
        <strain evidence="7">BECK_BZ164</strain>
        <strain evidence="6">BECK_BZ165</strain>
    </source>
</reference>
<accession>A0A450VTK2</accession>
<dbReference type="InterPro" id="IPR024983">
    <property type="entry name" value="CHAT_dom"/>
</dbReference>
<dbReference type="Pfam" id="PF12770">
    <property type="entry name" value="CHAT"/>
    <property type="match status" value="1"/>
</dbReference>